<reference evidence="2" key="2">
    <citation type="submission" date="2015-07" db="EMBL/GenBank/DDBJ databases">
        <title>Plasmids, circular viruses and viroids from rat gut.</title>
        <authorList>
            <person name="Jorgensen T.J."/>
            <person name="Hansen M.A."/>
            <person name="Xu Z."/>
            <person name="Tabak M.A."/>
            <person name="Sorensen S.J."/>
            <person name="Hansen L.H."/>
        </authorList>
    </citation>
    <scope>NUCLEOTIDE SEQUENCE</scope>
    <source>
        <plasmid evidence="2">pRGRH0358</plasmid>
    </source>
</reference>
<dbReference type="EMBL" id="LN853021">
    <property type="protein sequence ID" value="CRY94799.1"/>
    <property type="molecule type" value="Genomic_DNA"/>
</dbReference>
<sequence>MILTAVLAGLLHDMGKVFSYMEITDGNGAFWEAYESLLTWVRKNQLKQYYIRCCFECKDNAYKHAALVHIDKLIPADTYAFLALTGIGDRLTDELRKAVMNREGLVGHILNNADGQ</sequence>
<reference evidence="2" key="1">
    <citation type="submission" date="2015-06" db="EMBL/GenBank/DDBJ databases">
        <authorList>
            <person name="Joergensen T."/>
        </authorList>
    </citation>
    <scope>NUCLEOTIDE SEQUENCE</scope>
    <source>
        <plasmid evidence="2">pRGRH0358</plasmid>
    </source>
</reference>
<geneLocation type="plasmid" evidence="2">
    <name>pRGRH0358</name>
</geneLocation>
<name>A0A0H5Q076_9ZZZZ</name>
<dbReference type="Gene3D" id="1.10.3210.40">
    <property type="match status" value="1"/>
</dbReference>
<evidence type="ECO:0000259" key="1">
    <source>
        <dbReference type="Pfam" id="PF07514"/>
    </source>
</evidence>
<keyword evidence="2" id="KW-0614">Plasmid</keyword>
<protein>
    <recommendedName>
        <fullName evidence="1">Uncharacterized domain-containing protein</fullName>
    </recommendedName>
</protein>
<evidence type="ECO:0000313" key="2">
    <source>
        <dbReference type="EMBL" id="CRY94799.1"/>
    </source>
</evidence>
<dbReference type="AlphaFoldDB" id="A0A0H5Q076"/>
<feature type="domain" description="Uncharacterised" evidence="1">
    <location>
        <begin position="5"/>
        <end position="94"/>
    </location>
</feature>
<organism evidence="2">
    <name type="scientific">uncultured prokaryote</name>
    <dbReference type="NCBI Taxonomy" id="198431"/>
    <lineage>
        <taxon>unclassified sequences</taxon>
        <taxon>environmental samples</taxon>
    </lineage>
</organism>
<dbReference type="Pfam" id="PF07514">
    <property type="entry name" value="TraI_2"/>
    <property type="match status" value="1"/>
</dbReference>
<accession>A0A0H5Q076</accession>
<proteinExistence type="predicted"/>
<dbReference type="InterPro" id="IPR011119">
    <property type="entry name" value="Unchr_helicase_relaxase_TraI"/>
</dbReference>